<dbReference type="Gene3D" id="3.40.710.10">
    <property type="entry name" value="DD-peptidase/beta-lactamase superfamily"/>
    <property type="match status" value="1"/>
</dbReference>
<comment type="function">
    <text evidence="1">Removes C-terminal D-alanyl residues from sugar-peptide cell wall precursors.</text>
</comment>
<reference evidence="19 20" key="1">
    <citation type="submission" date="2017-02" db="EMBL/GenBank/DDBJ databases">
        <authorList>
            <person name="Peterson S.W."/>
        </authorList>
    </citation>
    <scope>NUCLEOTIDE SEQUENCE [LARGE SCALE GENOMIC DNA]</scope>
    <source>
        <strain evidence="19 20">ATCC 51222</strain>
    </source>
</reference>
<dbReference type="InterPro" id="IPR037167">
    <property type="entry name" value="Peptidase_S11_C_sf"/>
</dbReference>
<dbReference type="Proteomes" id="UP000190657">
    <property type="component" value="Unassembled WGS sequence"/>
</dbReference>
<dbReference type="Pfam" id="PF00768">
    <property type="entry name" value="Peptidase_S11"/>
    <property type="match status" value="1"/>
</dbReference>
<dbReference type="InterPro" id="IPR001967">
    <property type="entry name" value="Peptidase_S11_N"/>
</dbReference>
<evidence type="ECO:0000256" key="10">
    <source>
        <dbReference type="ARBA" id="ARBA00022984"/>
    </source>
</evidence>
<evidence type="ECO:0000256" key="8">
    <source>
        <dbReference type="ARBA" id="ARBA00022801"/>
    </source>
</evidence>
<evidence type="ECO:0000313" key="19">
    <source>
        <dbReference type="EMBL" id="SJZ67655.1"/>
    </source>
</evidence>
<dbReference type="GO" id="GO:0009002">
    <property type="term" value="F:serine-type D-Ala-D-Ala carboxypeptidase activity"/>
    <property type="evidence" value="ECO:0007669"/>
    <property type="project" value="UniProtKB-EC"/>
</dbReference>
<sequence>MYKRFISFLCIFVLLVPYSVYAKNDNITAEKAIVIDKTTSTVLYQKSSDCKCSMASTTKIMTCLIACERLNQNEVVEITNSMLEKTEGSLIYLKAGDKITVSDLIKGAMLASGNDAANALAVYISGSLLQFVKLMNYYAQKFGLSNTHFETPSGLDGKEHYSTAYDMAMLTSYALDNEVFSQICKLQKAEIKINNKPQTIYNHNKLLYQTENCIGVKTGFTKKSGRCLVSAYDYKGNTIIIVTLNDCDDWNDHKKLLDYAKGKYQTLSKTQGIEIDCVGSNKKKIFCTASFDVSYLDKLSFKLYYYPILYAPILKNTKVGKMEIYSNNKLIRTVDIIAPESVKVWQTTTK</sequence>
<comment type="similarity">
    <text evidence="3 15">Belongs to the peptidase S11 family.</text>
</comment>
<feature type="active site" description="Acyl-ester intermediate" evidence="13">
    <location>
        <position position="56"/>
    </location>
</feature>
<feature type="domain" description="Peptidase S11 D-Ala-D-Ala carboxypeptidase A C-terminal" evidence="18">
    <location>
        <begin position="307"/>
        <end position="343"/>
    </location>
</feature>
<gene>
    <name evidence="19" type="ORF">SAMN02745114_01304</name>
</gene>
<evidence type="ECO:0000256" key="4">
    <source>
        <dbReference type="ARBA" id="ARBA00012448"/>
    </source>
</evidence>
<dbReference type="Gene3D" id="2.60.410.10">
    <property type="entry name" value="D-Ala-D-Ala carboxypeptidase, C-terminal domain"/>
    <property type="match status" value="1"/>
</dbReference>
<dbReference type="GO" id="GO:0006508">
    <property type="term" value="P:proteolysis"/>
    <property type="evidence" value="ECO:0007669"/>
    <property type="project" value="UniProtKB-KW"/>
</dbReference>
<evidence type="ECO:0000256" key="12">
    <source>
        <dbReference type="ARBA" id="ARBA00034000"/>
    </source>
</evidence>
<evidence type="ECO:0000256" key="3">
    <source>
        <dbReference type="ARBA" id="ARBA00007164"/>
    </source>
</evidence>
<keyword evidence="7 16" id="KW-0732">Signal</keyword>
<dbReference type="PANTHER" id="PTHR21581">
    <property type="entry name" value="D-ALANYL-D-ALANINE CARBOXYPEPTIDASE"/>
    <property type="match status" value="1"/>
</dbReference>
<evidence type="ECO:0000256" key="11">
    <source>
        <dbReference type="ARBA" id="ARBA00023316"/>
    </source>
</evidence>
<keyword evidence="10" id="KW-0573">Peptidoglycan synthesis</keyword>
<accession>A0A1T4MLG5</accession>
<evidence type="ECO:0000256" key="5">
    <source>
        <dbReference type="ARBA" id="ARBA00022645"/>
    </source>
</evidence>
<dbReference type="InterPro" id="IPR012907">
    <property type="entry name" value="Peptidase_S11_C"/>
</dbReference>
<proteinExistence type="inferred from homology"/>
<comment type="pathway">
    <text evidence="2">Cell wall biogenesis; peptidoglycan biosynthesis.</text>
</comment>
<dbReference type="OrthoDB" id="9791132at2"/>
<dbReference type="InterPro" id="IPR015956">
    <property type="entry name" value="Peniciliin-bd_prot_C_sf"/>
</dbReference>
<feature type="active site" description="Proton acceptor" evidence="13">
    <location>
        <position position="59"/>
    </location>
</feature>
<evidence type="ECO:0000259" key="18">
    <source>
        <dbReference type="Pfam" id="PF07943"/>
    </source>
</evidence>
<evidence type="ECO:0000256" key="9">
    <source>
        <dbReference type="ARBA" id="ARBA00022960"/>
    </source>
</evidence>
<dbReference type="AlphaFoldDB" id="A0A1T4MLG5"/>
<feature type="domain" description="Peptidase S11 D-alanyl-D-alanine carboxypeptidase A N-terminal" evidence="17">
    <location>
        <begin position="22"/>
        <end position="246"/>
    </location>
</feature>
<dbReference type="EC" id="3.4.16.4" evidence="4"/>
<evidence type="ECO:0000256" key="6">
    <source>
        <dbReference type="ARBA" id="ARBA00022670"/>
    </source>
</evidence>
<evidence type="ECO:0000256" key="1">
    <source>
        <dbReference type="ARBA" id="ARBA00003217"/>
    </source>
</evidence>
<dbReference type="Pfam" id="PF07943">
    <property type="entry name" value="PBP5_C"/>
    <property type="match status" value="1"/>
</dbReference>
<comment type="catalytic activity">
    <reaction evidence="12">
        <text>Preferential cleavage: (Ac)2-L-Lys-D-Ala-|-D-Ala. Also transpeptidation of peptidyl-alanyl moieties that are N-acyl substituents of D-alanine.</text>
        <dbReference type="EC" id="3.4.16.4"/>
    </reaction>
</comment>
<dbReference type="GO" id="GO:0008360">
    <property type="term" value="P:regulation of cell shape"/>
    <property type="evidence" value="ECO:0007669"/>
    <property type="project" value="UniProtKB-KW"/>
</dbReference>
<dbReference type="InterPro" id="IPR018044">
    <property type="entry name" value="Peptidase_S11"/>
</dbReference>
<keyword evidence="6" id="KW-0645">Protease</keyword>
<keyword evidence="20" id="KW-1185">Reference proteome</keyword>
<dbReference type="GO" id="GO:0071555">
    <property type="term" value="P:cell wall organization"/>
    <property type="evidence" value="ECO:0007669"/>
    <property type="project" value="UniProtKB-KW"/>
</dbReference>
<keyword evidence="9" id="KW-0133">Cell shape</keyword>
<evidence type="ECO:0000256" key="7">
    <source>
        <dbReference type="ARBA" id="ARBA00022729"/>
    </source>
</evidence>
<evidence type="ECO:0000256" key="16">
    <source>
        <dbReference type="SAM" id="SignalP"/>
    </source>
</evidence>
<dbReference type="InterPro" id="IPR012338">
    <property type="entry name" value="Beta-lactam/transpept-like"/>
</dbReference>
<feature type="signal peptide" evidence="16">
    <location>
        <begin position="1"/>
        <end position="22"/>
    </location>
</feature>
<keyword evidence="11" id="KW-0961">Cell wall biogenesis/degradation</keyword>
<evidence type="ECO:0000256" key="13">
    <source>
        <dbReference type="PIRSR" id="PIRSR618044-1"/>
    </source>
</evidence>
<dbReference type="RefSeq" id="WP_159443419.1">
    <property type="nucleotide sequence ID" value="NZ_FUWW01000013.1"/>
</dbReference>
<dbReference type="EMBL" id="FUWW01000013">
    <property type="protein sequence ID" value="SJZ67655.1"/>
    <property type="molecule type" value="Genomic_DNA"/>
</dbReference>
<evidence type="ECO:0000256" key="15">
    <source>
        <dbReference type="RuleBase" id="RU004016"/>
    </source>
</evidence>
<protein>
    <recommendedName>
        <fullName evidence="4">serine-type D-Ala-D-Ala carboxypeptidase</fullName>
        <ecNumber evidence="4">3.4.16.4</ecNumber>
    </recommendedName>
</protein>
<dbReference type="GO" id="GO:0009252">
    <property type="term" value="P:peptidoglycan biosynthetic process"/>
    <property type="evidence" value="ECO:0007669"/>
    <property type="project" value="UniProtKB-UniPathway"/>
</dbReference>
<keyword evidence="5 19" id="KW-0121">Carboxypeptidase</keyword>
<organism evidence="19 20">
    <name type="scientific">Eubacterium coprostanoligenes</name>
    <dbReference type="NCBI Taxonomy" id="290054"/>
    <lineage>
        <taxon>Bacteria</taxon>
        <taxon>Bacillati</taxon>
        <taxon>Bacillota</taxon>
        <taxon>Clostridia</taxon>
        <taxon>Eubacteriales</taxon>
        <taxon>Eubacteriaceae</taxon>
        <taxon>Eubacterium</taxon>
    </lineage>
</organism>
<feature type="chain" id="PRO_5013363919" description="serine-type D-Ala-D-Ala carboxypeptidase" evidence="16">
    <location>
        <begin position="23"/>
        <end position="350"/>
    </location>
</feature>
<dbReference type="STRING" id="290054.SAMN02745114_01304"/>
<name>A0A1T4MLG5_9FIRM</name>
<dbReference type="PRINTS" id="PR00725">
    <property type="entry name" value="DADACBPTASE1"/>
</dbReference>
<evidence type="ECO:0000256" key="14">
    <source>
        <dbReference type="PIRSR" id="PIRSR618044-2"/>
    </source>
</evidence>
<evidence type="ECO:0000256" key="2">
    <source>
        <dbReference type="ARBA" id="ARBA00004752"/>
    </source>
</evidence>
<feature type="binding site" evidence="14">
    <location>
        <position position="217"/>
    </location>
    <ligand>
        <name>substrate</name>
    </ligand>
</feature>
<dbReference type="SUPFAM" id="SSF69189">
    <property type="entry name" value="Penicillin-binding protein associated domain"/>
    <property type="match status" value="1"/>
</dbReference>
<keyword evidence="8" id="KW-0378">Hydrolase</keyword>
<evidence type="ECO:0000259" key="17">
    <source>
        <dbReference type="Pfam" id="PF00768"/>
    </source>
</evidence>
<feature type="active site" evidence="13">
    <location>
        <position position="112"/>
    </location>
</feature>
<dbReference type="UniPathway" id="UPA00219"/>
<dbReference type="SUPFAM" id="SSF56601">
    <property type="entry name" value="beta-lactamase/transpeptidase-like"/>
    <property type="match status" value="1"/>
</dbReference>
<evidence type="ECO:0000313" key="20">
    <source>
        <dbReference type="Proteomes" id="UP000190657"/>
    </source>
</evidence>
<dbReference type="PANTHER" id="PTHR21581:SF33">
    <property type="entry name" value="D-ALANYL-D-ALANINE CARBOXYPEPTIDASE DACB"/>
    <property type="match status" value="1"/>
</dbReference>